<name>A0A1S0TK67_LOALO</name>
<reference evidence="2" key="1">
    <citation type="submission" date="2012-04" db="EMBL/GenBank/DDBJ databases">
        <title>The Genome Sequence of Loa loa.</title>
        <authorList>
            <consortium name="The Broad Institute Genome Sequencing Platform"/>
            <consortium name="Broad Institute Genome Sequencing Center for Infectious Disease"/>
            <person name="Nutman T.B."/>
            <person name="Fink D.L."/>
            <person name="Russ C."/>
            <person name="Young S."/>
            <person name="Zeng Q."/>
            <person name="Gargeya S."/>
            <person name="Alvarado L."/>
            <person name="Berlin A."/>
            <person name="Chapman S.B."/>
            <person name="Chen Z."/>
            <person name="Freedman E."/>
            <person name="Gellesch M."/>
            <person name="Goldberg J."/>
            <person name="Griggs A."/>
            <person name="Gujja S."/>
            <person name="Heilman E.R."/>
            <person name="Heiman D."/>
            <person name="Howarth C."/>
            <person name="Mehta T."/>
            <person name="Neiman D."/>
            <person name="Pearson M."/>
            <person name="Roberts A."/>
            <person name="Saif S."/>
            <person name="Shea T."/>
            <person name="Shenoy N."/>
            <person name="Sisk P."/>
            <person name="Stolte C."/>
            <person name="Sykes S."/>
            <person name="White J."/>
            <person name="Yandava C."/>
            <person name="Haas B."/>
            <person name="Henn M.R."/>
            <person name="Nusbaum C."/>
            <person name="Birren B."/>
        </authorList>
    </citation>
    <scope>NUCLEOTIDE SEQUENCE [LARGE SCALE GENOMIC DNA]</scope>
</reference>
<proteinExistence type="predicted"/>
<feature type="region of interest" description="Disordered" evidence="1">
    <location>
        <begin position="89"/>
        <end position="109"/>
    </location>
</feature>
<dbReference type="AlphaFoldDB" id="A0A1S0TK67"/>
<sequence>MGQGFYSRDNGKGEGKPSVAQTSAAAVLCLDMYNDRLVKKTALRERLQRIFMIDSTLVVVLRMLQIYRNYPVSGILAMKFADVGIAGGEEGNTASSNPPAPFYRHRHYH</sequence>
<evidence type="ECO:0000313" key="2">
    <source>
        <dbReference type="EMBL" id="EFO15503.1"/>
    </source>
</evidence>
<evidence type="ECO:0000256" key="1">
    <source>
        <dbReference type="SAM" id="MobiDB-lite"/>
    </source>
</evidence>
<dbReference type="RefSeq" id="XP_003148565.1">
    <property type="nucleotide sequence ID" value="XM_003148517.1"/>
</dbReference>
<gene>
    <name evidence="2" type="ORF">LOAG_13006</name>
</gene>
<dbReference type="InParanoid" id="A0A1S0TK67"/>
<accession>A0A1S0TK67</accession>
<dbReference type="GeneID" id="9950476"/>
<dbReference type="KEGG" id="loa:LOAG_13006"/>
<dbReference type="EMBL" id="JH712099">
    <property type="protein sequence ID" value="EFO15503.1"/>
    <property type="molecule type" value="Genomic_DNA"/>
</dbReference>
<dbReference type="CTD" id="9950476"/>
<protein>
    <submittedName>
        <fullName evidence="2">Uncharacterized protein</fullName>
    </submittedName>
</protein>
<organism evidence="2">
    <name type="scientific">Loa loa</name>
    <name type="common">Eye worm</name>
    <name type="synonym">Filaria loa</name>
    <dbReference type="NCBI Taxonomy" id="7209"/>
    <lineage>
        <taxon>Eukaryota</taxon>
        <taxon>Metazoa</taxon>
        <taxon>Ecdysozoa</taxon>
        <taxon>Nematoda</taxon>
        <taxon>Chromadorea</taxon>
        <taxon>Rhabditida</taxon>
        <taxon>Spirurina</taxon>
        <taxon>Spiruromorpha</taxon>
        <taxon>Filarioidea</taxon>
        <taxon>Onchocercidae</taxon>
        <taxon>Loa</taxon>
    </lineage>
</organism>